<dbReference type="GO" id="GO:0005737">
    <property type="term" value="C:cytoplasm"/>
    <property type="evidence" value="ECO:0007669"/>
    <property type="project" value="TreeGrafter"/>
</dbReference>
<keyword evidence="11" id="KW-0010">Activator</keyword>
<dbReference type="InterPro" id="IPR051912">
    <property type="entry name" value="Alkylbase_DNA_Glycosylase/TA"/>
</dbReference>
<evidence type="ECO:0000256" key="11">
    <source>
        <dbReference type="ARBA" id="ARBA00023159"/>
    </source>
</evidence>
<dbReference type="SUPFAM" id="SSF48150">
    <property type="entry name" value="DNA-glycosylase"/>
    <property type="match status" value="1"/>
</dbReference>
<dbReference type="RefSeq" id="WP_211926939.1">
    <property type="nucleotide sequence ID" value="NZ_JAGQFT020000002.1"/>
</dbReference>
<evidence type="ECO:0000256" key="3">
    <source>
        <dbReference type="ARBA" id="ARBA00012000"/>
    </source>
</evidence>
<keyword evidence="6" id="KW-0479">Metal-binding</keyword>
<dbReference type="Pfam" id="PF12833">
    <property type="entry name" value="HTH_18"/>
    <property type="match status" value="1"/>
</dbReference>
<dbReference type="EMBL" id="JAGQFT020000002">
    <property type="protein sequence ID" value="MBS7456337.1"/>
    <property type="molecule type" value="Genomic_DNA"/>
</dbReference>
<dbReference type="GO" id="GO:0003700">
    <property type="term" value="F:DNA-binding transcription factor activity"/>
    <property type="evidence" value="ECO:0007669"/>
    <property type="project" value="InterPro"/>
</dbReference>
<organism evidence="16">
    <name type="scientific">Coralloluteibacterium stylophorae</name>
    <dbReference type="NCBI Taxonomy" id="1776034"/>
    <lineage>
        <taxon>Bacteria</taxon>
        <taxon>Pseudomonadati</taxon>
        <taxon>Pseudomonadota</taxon>
        <taxon>Gammaproteobacteria</taxon>
        <taxon>Lysobacterales</taxon>
        <taxon>Lysobacteraceae</taxon>
        <taxon>Coralloluteibacterium</taxon>
    </lineage>
</organism>
<keyword evidence="12" id="KW-0804">Transcription</keyword>
<gene>
    <name evidence="17" type="ORF">KB893_004200</name>
    <name evidence="16" type="ORF">KB893_10885</name>
</gene>
<evidence type="ECO:0000256" key="14">
    <source>
        <dbReference type="SAM" id="MobiDB-lite"/>
    </source>
</evidence>
<sequence>MSDSFDTRYRAIASRDERYDGVFFTAVRTTGIYCRPSCPARTPRAENVRFFDTAAAAQAAGFRACRRCRPDATPGSSAWDVRADRVARALRLIHAGALDDAGVGALAARLAVSPRHLHREMLAEVGVGPLALARTRRAQTARLLLEATALPATEIAFVAGYGSVRQFNTHIREAYGCAPGALRARRPAAADDSGELALRLAVRRPYDARGLLAFLATRAVPGIEACDGSTYRRSLRLAHGTALVAVTPDGDGGYAQLRLRLGDLRDLGAAVAACRRLFDMDADPQAVAGVLALDPALAPLVAARPGLRVPGHVDGFELAVRAVLGQQVTVQGARTLAARLVARLGAPLERQVDGLTHLFPTSAAIAGDALSGLGLTGGRIRALHALANAVVEGRLQLDAGADRAATRHALLALPGFGAWTADYIAMRALGDPDAMPLTDLGLRNALRLLCLPDDPRSLQARAESWRPWRAYAALHLWAHLAAATPRPASTARRSPSCPPVPMAPPSPRPPAR</sequence>
<dbReference type="GO" id="GO:0032993">
    <property type="term" value="C:protein-DNA complex"/>
    <property type="evidence" value="ECO:0007669"/>
    <property type="project" value="TreeGrafter"/>
</dbReference>
<evidence type="ECO:0000259" key="15">
    <source>
        <dbReference type="PROSITE" id="PS01124"/>
    </source>
</evidence>
<dbReference type="PANTHER" id="PTHR43003:SF13">
    <property type="entry name" value="DNA-3-METHYLADENINE GLYCOSYLASE 2"/>
    <property type="match status" value="1"/>
</dbReference>
<keyword evidence="7" id="KW-0227">DNA damage</keyword>
<evidence type="ECO:0000256" key="10">
    <source>
        <dbReference type="ARBA" id="ARBA00023125"/>
    </source>
</evidence>
<evidence type="ECO:0000256" key="13">
    <source>
        <dbReference type="ARBA" id="ARBA00023204"/>
    </source>
</evidence>
<dbReference type="InterPro" id="IPR037046">
    <property type="entry name" value="AlkA_N_sf"/>
</dbReference>
<protein>
    <recommendedName>
        <fullName evidence="3">DNA-3-methyladenine glycosylase II</fullName>
        <ecNumber evidence="3">3.2.2.21</ecNumber>
    </recommendedName>
</protein>
<dbReference type="Gene3D" id="3.40.10.10">
    <property type="entry name" value="DNA Methylphosphotriester Repair Domain"/>
    <property type="match status" value="1"/>
</dbReference>
<evidence type="ECO:0000313" key="16">
    <source>
        <dbReference type="EMBL" id="MBR0563017.1"/>
    </source>
</evidence>
<dbReference type="Pfam" id="PF06029">
    <property type="entry name" value="AlkA_N"/>
    <property type="match status" value="1"/>
</dbReference>
<dbReference type="GO" id="GO:0008270">
    <property type="term" value="F:zinc ion binding"/>
    <property type="evidence" value="ECO:0007669"/>
    <property type="project" value="InterPro"/>
</dbReference>
<keyword evidence="13" id="KW-0234">DNA repair</keyword>
<dbReference type="EC" id="3.2.2.21" evidence="3"/>
<evidence type="ECO:0000256" key="6">
    <source>
        <dbReference type="ARBA" id="ARBA00022723"/>
    </source>
</evidence>
<evidence type="ECO:0000256" key="8">
    <source>
        <dbReference type="ARBA" id="ARBA00022833"/>
    </source>
</evidence>
<evidence type="ECO:0000256" key="7">
    <source>
        <dbReference type="ARBA" id="ARBA00022763"/>
    </source>
</evidence>
<dbReference type="InterPro" id="IPR009057">
    <property type="entry name" value="Homeodomain-like_sf"/>
</dbReference>
<dbReference type="Pfam" id="PF02805">
    <property type="entry name" value="Ada_Zn_binding"/>
    <property type="match status" value="1"/>
</dbReference>
<feature type="domain" description="HTH araC/xylS-type" evidence="15">
    <location>
        <begin position="87"/>
        <end position="185"/>
    </location>
</feature>
<dbReference type="InterPro" id="IPR010316">
    <property type="entry name" value="AlkA_N"/>
</dbReference>
<keyword evidence="5" id="KW-0808">Transferase</keyword>
<dbReference type="GO" id="GO:0008725">
    <property type="term" value="F:DNA-3-methyladenine glycosylase activity"/>
    <property type="evidence" value="ECO:0007669"/>
    <property type="project" value="TreeGrafter"/>
</dbReference>
<dbReference type="SMART" id="SM00342">
    <property type="entry name" value="HTH_ARAC"/>
    <property type="match status" value="1"/>
</dbReference>
<dbReference type="Gene3D" id="1.10.340.30">
    <property type="entry name" value="Hypothetical protein, domain 2"/>
    <property type="match status" value="1"/>
</dbReference>
<dbReference type="GO" id="GO:0008168">
    <property type="term" value="F:methyltransferase activity"/>
    <property type="evidence" value="ECO:0007669"/>
    <property type="project" value="UniProtKB-KW"/>
</dbReference>
<evidence type="ECO:0000313" key="18">
    <source>
        <dbReference type="Proteomes" id="UP000675747"/>
    </source>
</evidence>
<dbReference type="FunFam" id="3.40.10.10:FF:000001">
    <property type="entry name" value="DNA-3-methyladenine glycosylase 2"/>
    <property type="match status" value="1"/>
</dbReference>
<dbReference type="InterPro" id="IPR023170">
    <property type="entry name" value="HhH_base_excis_C"/>
</dbReference>
<dbReference type="PROSITE" id="PS01124">
    <property type="entry name" value="HTH_ARAC_FAMILY_2"/>
    <property type="match status" value="1"/>
</dbReference>
<dbReference type="InterPro" id="IPR011257">
    <property type="entry name" value="DNA_glycosylase"/>
</dbReference>
<dbReference type="Pfam" id="PF00730">
    <property type="entry name" value="HhH-GPD"/>
    <property type="match status" value="1"/>
</dbReference>
<dbReference type="GO" id="GO:0006285">
    <property type="term" value="P:base-excision repair, AP site formation"/>
    <property type="evidence" value="ECO:0007669"/>
    <property type="project" value="TreeGrafter"/>
</dbReference>
<dbReference type="EMBL" id="JAGQFT010000092">
    <property type="protein sequence ID" value="MBR0563017.1"/>
    <property type="molecule type" value="Genomic_DNA"/>
</dbReference>
<dbReference type="GO" id="GO:0032259">
    <property type="term" value="P:methylation"/>
    <property type="evidence" value="ECO:0007669"/>
    <property type="project" value="UniProtKB-KW"/>
</dbReference>
<keyword evidence="4" id="KW-0489">Methyltransferase</keyword>
<evidence type="ECO:0000256" key="9">
    <source>
        <dbReference type="ARBA" id="ARBA00023015"/>
    </source>
</evidence>
<keyword evidence="18" id="KW-1185">Reference proteome</keyword>
<evidence type="ECO:0000256" key="2">
    <source>
        <dbReference type="ARBA" id="ARBA00001947"/>
    </source>
</evidence>
<keyword evidence="10" id="KW-0238">DNA-binding</keyword>
<dbReference type="SMART" id="SM01009">
    <property type="entry name" value="AlkA_N"/>
    <property type="match status" value="1"/>
</dbReference>
<evidence type="ECO:0000256" key="1">
    <source>
        <dbReference type="ARBA" id="ARBA00000086"/>
    </source>
</evidence>
<dbReference type="InterPro" id="IPR035451">
    <property type="entry name" value="Ada-like_dom_sf"/>
</dbReference>
<evidence type="ECO:0000256" key="5">
    <source>
        <dbReference type="ARBA" id="ARBA00022679"/>
    </source>
</evidence>
<reference evidence="17 18" key="1">
    <citation type="journal article" date="2021" name="Microbiol. Resour. Announc.">
        <title>Draft Genome Sequence of Coralloluteibacterium stylophorae LMG 29479T.</title>
        <authorList>
            <person name="Karlyshev A.V."/>
            <person name="Kudryashova E.B."/>
            <person name="Ariskina E.V."/>
            <person name="Conroy A.P."/>
            <person name="Abidueva E.Y."/>
        </authorList>
    </citation>
    <scope>NUCLEOTIDE SEQUENCE [LARGE SCALE GENOMIC DNA]</scope>
    <source>
        <strain evidence="17 18">LMG 29479</strain>
    </source>
</reference>
<comment type="cofactor">
    <cofactor evidence="2">
        <name>Zn(2+)</name>
        <dbReference type="ChEBI" id="CHEBI:29105"/>
    </cofactor>
</comment>
<keyword evidence="9" id="KW-0805">Transcription regulation</keyword>
<dbReference type="Gene3D" id="3.30.310.20">
    <property type="entry name" value="DNA-3-methyladenine glycosylase AlkA, N-terminal domain"/>
    <property type="match status" value="1"/>
</dbReference>
<dbReference type="CDD" id="cd00056">
    <property type="entry name" value="ENDO3c"/>
    <property type="match status" value="1"/>
</dbReference>
<feature type="compositionally biased region" description="Pro residues" evidence="14">
    <location>
        <begin position="496"/>
        <end position="512"/>
    </location>
</feature>
<proteinExistence type="predicted"/>
<dbReference type="SUPFAM" id="SSF55945">
    <property type="entry name" value="TATA-box binding protein-like"/>
    <property type="match status" value="1"/>
</dbReference>
<feature type="region of interest" description="Disordered" evidence="14">
    <location>
        <begin position="487"/>
        <end position="512"/>
    </location>
</feature>
<dbReference type="GO" id="GO:0006307">
    <property type="term" value="P:DNA alkylation repair"/>
    <property type="evidence" value="ECO:0007669"/>
    <property type="project" value="TreeGrafter"/>
</dbReference>
<dbReference type="InterPro" id="IPR003265">
    <property type="entry name" value="HhH-GPD_domain"/>
</dbReference>
<evidence type="ECO:0000313" key="17">
    <source>
        <dbReference type="EMBL" id="MBS7456337.1"/>
    </source>
</evidence>
<dbReference type="SMART" id="SM00478">
    <property type="entry name" value="ENDO3c"/>
    <property type="match status" value="1"/>
</dbReference>
<dbReference type="InterPro" id="IPR004026">
    <property type="entry name" value="Ada_DNA_repair_Zn-bd"/>
</dbReference>
<comment type="caution">
    <text evidence="16">The sequence shown here is derived from an EMBL/GenBank/DDBJ whole genome shotgun (WGS) entry which is preliminary data.</text>
</comment>
<name>A0A8J8AY37_9GAMM</name>
<dbReference type="InterPro" id="IPR018060">
    <property type="entry name" value="HTH_AraC"/>
</dbReference>
<dbReference type="SUPFAM" id="SSF46689">
    <property type="entry name" value="Homeodomain-like"/>
    <property type="match status" value="1"/>
</dbReference>
<dbReference type="Gene3D" id="1.10.1670.10">
    <property type="entry name" value="Helix-hairpin-Helix base-excision DNA repair enzymes (C-terminal)"/>
    <property type="match status" value="1"/>
</dbReference>
<accession>A0A8J8AY37</accession>
<dbReference type="SUPFAM" id="SSF57884">
    <property type="entry name" value="Ada DNA repair protein, N-terminal domain (N-Ada 10)"/>
    <property type="match status" value="1"/>
</dbReference>
<evidence type="ECO:0000256" key="12">
    <source>
        <dbReference type="ARBA" id="ARBA00023163"/>
    </source>
</evidence>
<reference evidence="16" key="2">
    <citation type="submission" date="2021-04" db="EMBL/GenBank/DDBJ databases">
        <authorList>
            <person name="Karlyshev A.V."/>
        </authorList>
    </citation>
    <scope>NUCLEOTIDE SEQUENCE</scope>
    <source>
        <strain evidence="16">LMG 29479</strain>
    </source>
</reference>
<dbReference type="Proteomes" id="UP000675747">
    <property type="component" value="Unassembled WGS sequence"/>
</dbReference>
<dbReference type="GO" id="GO:0032131">
    <property type="term" value="F:alkylated DNA binding"/>
    <property type="evidence" value="ECO:0007669"/>
    <property type="project" value="TreeGrafter"/>
</dbReference>
<dbReference type="Gene3D" id="1.10.10.60">
    <property type="entry name" value="Homeodomain-like"/>
    <property type="match status" value="1"/>
</dbReference>
<dbReference type="GO" id="GO:0043916">
    <property type="term" value="F:DNA-7-methylguanine glycosylase activity"/>
    <property type="evidence" value="ECO:0007669"/>
    <property type="project" value="TreeGrafter"/>
</dbReference>
<dbReference type="AlphaFoldDB" id="A0A8J8AY37"/>
<comment type="catalytic activity">
    <reaction evidence="1">
        <text>Hydrolysis of alkylated DNA, releasing 3-methyladenine, 3-methylguanine, 7-methylguanine and 7-methyladenine.</text>
        <dbReference type="EC" id="3.2.2.21"/>
    </reaction>
</comment>
<evidence type="ECO:0000256" key="4">
    <source>
        <dbReference type="ARBA" id="ARBA00022603"/>
    </source>
</evidence>
<keyword evidence="8" id="KW-0862">Zinc</keyword>
<dbReference type="PANTHER" id="PTHR43003">
    <property type="entry name" value="DNA-3-METHYLADENINE GLYCOSYLASE"/>
    <property type="match status" value="1"/>
</dbReference>
<dbReference type="GO" id="GO:0043565">
    <property type="term" value="F:sequence-specific DNA binding"/>
    <property type="evidence" value="ECO:0007669"/>
    <property type="project" value="InterPro"/>
</dbReference>